<dbReference type="PANTHER" id="PTHR43245:SF52">
    <property type="entry name" value="NAD-DEPENDENT EPIMERASE_DEHYDRATASE"/>
    <property type="match status" value="1"/>
</dbReference>
<protein>
    <submittedName>
        <fullName evidence="3">SDR family oxidoreductase</fullName>
    </submittedName>
</protein>
<evidence type="ECO:0000259" key="2">
    <source>
        <dbReference type="Pfam" id="PF01370"/>
    </source>
</evidence>
<keyword evidence="4" id="KW-1185">Reference proteome</keyword>
<gene>
    <name evidence="3" type="ORF">GCM10009765_54470</name>
</gene>
<evidence type="ECO:0000313" key="3">
    <source>
        <dbReference type="EMBL" id="GAA1698173.1"/>
    </source>
</evidence>
<feature type="domain" description="NAD-dependent epimerase/dehydratase" evidence="2">
    <location>
        <begin position="5"/>
        <end position="235"/>
    </location>
</feature>
<dbReference type="InterPro" id="IPR001509">
    <property type="entry name" value="Epimerase_deHydtase"/>
</dbReference>
<organism evidence="3 4">
    <name type="scientific">Fodinicola feengrottensis</name>
    <dbReference type="NCBI Taxonomy" id="435914"/>
    <lineage>
        <taxon>Bacteria</taxon>
        <taxon>Bacillati</taxon>
        <taxon>Actinomycetota</taxon>
        <taxon>Actinomycetes</taxon>
        <taxon>Mycobacteriales</taxon>
        <taxon>Fodinicola</taxon>
    </lineage>
</organism>
<evidence type="ECO:0000313" key="4">
    <source>
        <dbReference type="Proteomes" id="UP001500618"/>
    </source>
</evidence>
<sequence>MPRVVLITGVGRPLGSRFAAKLAADDSIERIIGVDTAPPRGDVLGTLGRTEFVRADIRNPLIAKVVSSANVDTVVHLNLLANSDGVGGRAAMKEINVIGAMQLLAACQKAASLRRFVVKSTTEVYGSSPRDPAFFTEDAEPKSPPASGAGRDALDVEQYVRGFARRRPDVAVAMLRFAEMLGPGIENTFTRYLSRPVTPTVLGFDPRIQFAHVADVLSALEKVTKSQHHGSYNIAGPGVLLLSQALRRAGRVPVPLPSSAASVLGSGLSRLGTAELSPDQVRFLQYGRVVDTSKATRELGFRPHFSTPEAFDDFVRSHDLTALIGSDALAELEGTALAWLRSMRTGRGTSNV</sequence>
<evidence type="ECO:0000256" key="1">
    <source>
        <dbReference type="SAM" id="MobiDB-lite"/>
    </source>
</evidence>
<dbReference type="InterPro" id="IPR050177">
    <property type="entry name" value="Lipid_A_modif_metabolic_enz"/>
</dbReference>
<name>A0ABN2I3X0_9ACTN</name>
<accession>A0ABN2I3X0</accession>
<feature type="region of interest" description="Disordered" evidence="1">
    <location>
        <begin position="126"/>
        <end position="151"/>
    </location>
</feature>
<dbReference type="EMBL" id="BAAANY010000021">
    <property type="protein sequence ID" value="GAA1698173.1"/>
    <property type="molecule type" value="Genomic_DNA"/>
</dbReference>
<dbReference type="Gene3D" id="3.40.50.720">
    <property type="entry name" value="NAD(P)-binding Rossmann-like Domain"/>
    <property type="match status" value="1"/>
</dbReference>
<dbReference type="Proteomes" id="UP001500618">
    <property type="component" value="Unassembled WGS sequence"/>
</dbReference>
<proteinExistence type="predicted"/>
<reference evidence="3 4" key="1">
    <citation type="journal article" date="2019" name="Int. J. Syst. Evol. Microbiol.">
        <title>The Global Catalogue of Microorganisms (GCM) 10K type strain sequencing project: providing services to taxonomists for standard genome sequencing and annotation.</title>
        <authorList>
            <consortium name="The Broad Institute Genomics Platform"/>
            <consortium name="The Broad Institute Genome Sequencing Center for Infectious Disease"/>
            <person name="Wu L."/>
            <person name="Ma J."/>
        </authorList>
    </citation>
    <scope>NUCLEOTIDE SEQUENCE [LARGE SCALE GENOMIC DNA]</scope>
    <source>
        <strain evidence="3 4">JCM 14718</strain>
    </source>
</reference>
<comment type="caution">
    <text evidence="3">The sequence shown here is derived from an EMBL/GenBank/DDBJ whole genome shotgun (WGS) entry which is preliminary data.</text>
</comment>
<dbReference type="SUPFAM" id="SSF51735">
    <property type="entry name" value="NAD(P)-binding Rossmann-fold domains"/>
    <property type="match status" value="1"/>
</dbReference>
<dbReference type="Pfam" id="PF01370">
    <property type="entry name" value="Epimerase"/>
    <property type="match status" value="1"/>
</dbReference>
<dbReference type="InterPro" id="IPR036291">
    <property type="entry name" value="NAD(P)-bd_dom_sf"/>
</dbReference>
<dbReference type="RefSeq" id="WP_344313259.1">
    <property type="nucleotide sequence ID" value="NZ_BAAANY010000021.1"/>
</dbReference>
<dbReference type="PANTHER" id="PTHR43245">
    <property type="entry name" value="BIFUNCTIONAL POLYMYXIN RESISTANCE PROTEIN ARNA"/>
    <property type="match status" value="1"/>
</dbReference>